<dbReference type="OrthoDB" id="3981230at2759"/>
<proteinExistence type="predicted"/>
<dbReference type="eggNOG" id="ENOG502S0CQ">
    <property type="taxonomic scope" value="Eukaryota"/>
</dbReference>
<dbReference type="FunCoup" id="I2GYB9">
    <property type="interactions" value="73"/>
</dbReference>
<dbReference type="EMBL" id="HE806317">
    <property type="protein sequence ID" value="CCH59121.1"/>
    <property type="molecule type" value="Genomic_DNA"/>
</dbReference>
<protein>
    <submittedName>
        <fullName evidence="1">Uncharacterized protein</fullName>
    </submittedName>
</protein>
<organism evidence="1 2">
    <name type="scientific">Henningerozyma blattae (strain ATCC 34711 / CBS 6284 / DSM 70876 / NBRC 10599 / NRRL Y-10934 / UCD 77-7)</name>
    <name type="common">Yeast</name>
    <name type="synonym">Tetrapisispora blattae</name>
    <dbReference type="NCBI Taxonomy" id="1071380"/>
    <lineage>
        <taxon>Eukaryota</taxon>
        <taxon>Fungi</taxon>
        <taxon>Dikarya</taxon>
        <taxon>Ascomycota</taxon>
        <taxon>Saccharomycotina</taxon>
        <taxon>Saccharomycetes</taxon>
        <taxon>Saccharomycetales</taxon>
        <taxon>Saccharomycetaceae</taxon>
        <taxon>Henningerozyma</taxon>
    </lineage>
</organism>
<dbReference type="AlphaFoldDB" id="I2GYB9"/>
<keyword evidence="2" id="KW-1185">Reference proteome</keyword>
<reference evidence="1 2" key="1">
    <citation type="journal article" date="2011" name="Proc. Natl. Acad. Sci. U.S.A.">
        <title>Evolutionary erosion of yeast sex chromosomes by mating-type switching accidents.</title>
        <authorList>
            <person name="Gordon J.L."/>
            <person name="Armisen D."/>
            <person name="Proux-Wera E."/>
            <person name="Oheigeartaigh S.S."/>
            <person name="Byrne K.P."/>
            <person name="Wolfe K.H."/>
        </authorList>
    </citation>
    <scope>NUCLEOTIDE SEQUENCE [LARGE SCALE GENOMIC DNA]</scope>
    <source>
        <strain evidence="2">ATCC 34711 / CBS 6284 / DSM 70876 / NBRC 10599 / NRRL Y-10934 / UCD 77-7</strain>
    </source>
</reference>
<gene>
    <name evidence="1" type="primary">TBLA0B02790</name>
    <name evidence="1" type="ORF">TBLA_0B02790</name>
</gene>
<dbReference type="GeneID" id="14493879"/>
<dbReference type="RefSeq" id="XP_004178640.1">
    <property type="nucleotide sequence ID" value="XM_004178592.1"/>
</dbReference>
<evidence type="ECO:0000313" key="2">
    <source>
        <dbReference type="Proteomes" id="UP000002866"/>
    </source>
</evidence>
<sequence>MNTLDVEPSLISTPRSKTIVDIVLPRTPNKKIRKTTPLSFTINNAETDTIISKNITTPAVTAAFKLSRKHKIRKFKKNNQSQYINNKLNDSKIPNLVSPSPIIKTSSKNIQPQFLTLNTTTYENVNYNENTPTEDDELLSYSPSRIRNIYDSDYTNRIFSPIYGDEVSSSTSTTPTSNISSNDIISPFSPNINLNPWNINGNDEINEDHFNYIPENNIFDSLPSNTACNNKPLLNDVTQELNRIIRSSLFNKFDNNLSSVADQKLTNSSLISSSENNNMHKPCHRYKTPKNPILKIHPNSLNFLVSSSKKSLEDATIFATEINMLLSKDCLKIPKIISPLEKVSIPVNSSVKKNIKNKREI</sequence>
<dbReference type="KEGG" id="tbl:TBLA_0B02790"/>
<accession>I2GYB9</accession>
<dbReference type="InParanoid" id="I2GYB9"/>
<dbReference type="Proteomes" id="UP000002866">
    <property type="component" value="Chromosome 2"/>
</dbReference>
<evidence type="ECO:0000313" key="1">
    <source>
        <dbReference type="EMBL" id="CCH59121.1"/>
    </source>
</evidence>
<name>I2GYB9_HENB6</name>
<dbReference type="HOGENOM" id="CLU_767641_0_0_1"/>